<evidence type="ECO:0000256" key="2">
    <source>
        <dbReference type="PIRSR" id="PIRSR005962-1"/>
    </source>
</evidence>
<dbReference type="PIRSF" id="PIRSF005962">
    <property type="entry name" value="Pept_M20D_amidohydro"/>
    <property type="match status" value="1"/>
</dbReference>
<dbReference type="InterPro" id="IPR033846">
    <property type="entry name" value="YxeP-like"/>
</dbReference>
<keyword evidence="1 4" id="KW-0378">Hydrolase</keyword>
<dbReference type="RefSeq" id="WP_036184205.1">
    <property type="nucleotide sequence ID" value="NZ_AVDA01000006.1"/>
</dbReference>
<dbReference type="STRING" id="1384049.CD29_06240"/>
<dbReference type="GO" id="GO:0019877">
    <property type="term" value="P:diaminopimelate biosynthetic process"/>
    <property type="evidence" value="ECO:0007669"/>
    <property type="project" value="UniProtKB-ARBA"/>
</dbReference>
<dbReference type="OrthoDB" id="9776731at2"/>
<dbReference type="InterPro" id="IPR002933">
    <property type="entry name" value="Peptidase_M20"/>
</dbReference>
<dbReference type="Pfam" id="PF07687">
    <property type="entry name" value="M20_dimer"/>
    <property type="match status" value="1"/>
</dbReference>
<dbReference type="GO" id="GO:0050118">
    <property type="term" value="F:N-acetyldiaminopimelate deacetylase activity"/>
    <property type="evidence" value="ECO:0007669"/>
    <property type="project" value="UniProtKB-ARBA"/>
</dbReference>
<dbReference type="CDD" id="cd05669">
    <property type="entry name" value="M20_Acy1_YxeP-like"/>
    <property type="match status" value="1"/>
</dbReference>
<dbReference type="eggNOG" id="COG1473">
    <property type="taxonomic scope" value="Bacteria"/>
</dbReference>
<feature type="binding site" evidence="2">
    <location>
        <position position="134"/>
    </location>
    <ligand>
        <name>Mn(2+)</name>
        <dbReference type="ChEBI" id="CHEBI:29035"/>
        <label>2</label>
    </ligand>
</feature>
<dbReference type="FunFam" id="3.30.70.360:FF:000001">
    <property type="entry name" value="N-acetyldiaminopimelate deacetylase"/>
    <property type="match status" value="1"/>
</dbReference>
<evidence type="ECO:0000256" key="1">
    <source>
        <dbReference type="ARBA" id="ARBA00022801"/>
    </source>
</evidence>
<evidence type="ECO:0000313" key="4">
    <source>
        <dbReference type="EMBL" id="KGR79294.1"/>
    </source>
</evidence>
<protein>
    <submittedName>
        <fullName evidence="4">Hydrolase</fullName>
    </submittedName>
</protein>
<feature type="binding site" evidence="2">
    <location>
        <position position="158"/>
    </location>
    <ligand>
        <name>Mn(2+)</name>
        <dbReference type="ChEBI" id="CHEBI:29035"/>
        <label>2</label>
    </ligand>
</feature>
<dbReference type="InterPro" id="IPR017439">
    <property type="entry name" value="Amidohydrolase"/>
</dbReference>
<evidence type="ECO:0000313" key="5">
    <source>
        <dbReference type="Proteomes" id="UP000030416"/>
    </source>
</evidence>
<feature type="domain" description="Peptidase M20 dimerisation" evidence="3">
    <location>
        <begin position="181"/>
        <end position="277"/>
    </location>
</feature>
<dbReference type="Gene3D" id="3.40.630.10">
    <property type="entry name" value="Zn peptidases"/>
    <property type="match status" value="1"/>
</dbReference>
<reference evidence="4 5" key="1">
    <citation type="submission" date="2014-02" db="EMBL/GenBank/DDBJ databases">
        <title>Draft genome sequence of Lysinibacillus manganicus DSM 26584T.</title>
        <authorList>
            <person name="Zhang F."/>
            <person name="Wang G."/>
            <person name="Zhang L."/>
        </authorList>
    </citation>
    <scope>NUCLEOTIDE SEQUENCE [LARGE SCALE GENOMIC DNA]</scope>
    <source>
        <strain evidence="4 5">DSM 26584</strain>
    </source>
</reference>
<sequence length="383" mass="42084">MSTTENLQSKLIAYRRELHENPELGFKEVETTKRIRRWLEDAGITILDYPLETGLVAEVKGELEGPTIALRADIDALPIVEQSGVEFSSKVEGVMHACGHDFHTSSMIGAAILLQSRRSELKGTVRIIFQPAEEIAQGAVYVAEQGVLDGVSAIFGMHNKPELPVGTIGVRSGSLMASVDRFELDIIGVGGHAGIPNDAIDPIVIASQIVSAFQSIVSRNMDPFHNIVVSVTKLQAGNTWNVIPEKAELEGTVRTFQEETREVISNRMRAIAEAIAESFGARADFRWFSYLPVVNNDSRFTEIAAEAATKAGYQAIEAQQVPAGEDFAFYQTKIPGYFVWMGVDGPKAWHHPEFTLKEEALEVAAKYFAELSIQALNKPELLK</sequence>
<feature type="binding site" evidence="2">
    <location>
        <position position="100"/>
    </location>
    <ligand>
        <name>Mn(2+)</name>
        <dbReference type="ChEBI" id="CHEBI:29035"/>
        <label>2</label>
    </ligand>
</feature>
<dbReference type="InterPro" id="IPR011650">
    <property type="entry name" value="Peptidase_M20_dimer"/>
</dbReference>
<dbReference type="SUPFAM" id="SSF55031">
    <property type="entry name" value="Bacterial exopeptidase dimerisation domain"/>
    <property type="match status" value="1"/>
</dbReference>
<dbReference type="MEROPS" id="M20.015"/>
<accession>A0A0A3I3L8</accession>
<dbReference type="Proteomes" id="UP000030416">
    <property type="component" value="Unassembled WGS sequence"/>
</dbReference>
<comment type="caution">
    <text evidence="4">The sequence shown here is derived from an EMBL/GenBank/DDBJ whole genome shotgun (WGS) entry which is preliminary data.</text>
</comment>
<keyword evidence="2" id="KW-0464">Manganese</keyword>
<comment type="cofactor">
    <cofactor evidence="2">
        <name>Mn(2+)</name>
        <dbReference type="ChEBI" id="CHEBI:29035"/>
    </cofactor>
    <text evidence="2">The Mn(2+) ion enhances activity.</text>
</comment>
<dbReference type="AlphaFoldDB" id="A0A0A3I3L8"/>
<dbReference type="SUPFAM" id="SSF53187">
    <property type="entry name" value="Zn-dependent exopeptidases"/>
    <property type="match status" value="1"/>
</dbReference>
<keyword evidence="5" id="KW-1185">Reference proteome</keyword>
<proteinExistence type="predicted"/>
<feature type="binding site" evidence="2">
    <location>
        <position position="98"/>
    </location>
    <ligand>
        <name>Mn(2+)</name>
        <dbReference type="ChEBI" id="CHEBI:29035"/>
        <label>2</label>
    </ligand>
</feature>
<gene>
    <name evidence="4" type="ORF">CD29_06240</name>
</gene>
<dbReference type="EMBL" id="JPVN01000006">
    <property type="protein sequence ID" value="KGR79294.1"/>
    <property type="molecule type" value="Genomic_DNA"/>
</dbReference>
<dbReference type="GO" id="GO:0046872">
    <property type="term" value="F:metal ion binding"/>
    <property type="evidence" value="ECO:0007669"/>
    <property type="project" value="UniProtKB-KW"/>
</dbReference>
<organism evidence="4 5">
    <name type="scientific">Ureibacillus manganicus DSM 26584</name>
    <dbReference type="NCBI Taxonomy" id="1384049"/>
    <lineage>
        <taxon>Bacteria</taxon>
        <taxon>Bacillati</taxon>
        <taxon>Bacillota</taxon>
        <taxon>Bacilli</taxon>
        <taxon>Bacillales</taxon>
        <taxon>Caryophanaceae</taxon>
        <taxon>Ureibacillus</taxon>
    </lineage>
</organism>
<dbReference type="Gene3D" id="3.30.70.360">
    <property type="match status" value="1"/>
</dbReference>
<dbReference type="InterPro" id="IPR036264">
    <property type="entry name" value="Bact_exopeptidase_dim_dom"/>
</dbReference>
<feature type="binding site" evidence="2">
    <location>
        <position position="350"/>
    </location>
    <ligand>
        <name>Mn(2+)</name>
        <dbReference type="ChEBI" id="CHEBI:29035"/>
        <label>2</label>
    </ligand>
</feature>
<dbReference type="Pfam" id="PF01546">
    <property type="entry name" value="Peptidase_M20"/>
    <property type="match status" value="1"/>
</dbReference>
<keyword evidence="2" id="KW-0479">Metal-binding</keyword>
<name>A0A0A3I3L8_9BACL</name>
<dbReference type="PANTHER" id="PTHR11014:SF63">
    <property type="entry name" value="METALLOPEPTIDASE, PUTATIVE (AFU_ORTHOLOGUE AFUA_6G09600)-RELATED"/>
    <property type="match status" value="1"/>
</dbReference>
<dbReference type="NCBIfam" id="TIGR01891">
    <property type="entry name" value="amidohydrolases"/>
    <property type="match status" value="1"/>
</dbReference>
<evidence type="ECO:0000259" key="3">
    <source>
        <dbReference type="Pfam" id="PF07687"/>
    </source>
</evidence>
<dbReference type="PANTHER" id="PTHR11014">
    <property type="entry name" value="PEPTIDASE M20 FAMILY MEMBER"/>
    <property type="match status" value="1"/>
</dbReference>